<dbReference type="GeneID" id="25727400"/>
<keyword evidence="2" id="KW-0479">Metal-binding</keyword>
<evidence type="ECO:0000256" key="2">
    <source>
        <dbReference type="ARBA" id="ARBA00022723"/>
    </source>
</evidence>
<keyword evidence="3" id="KW-0732">Signal</keyword>
<keyword evidence="6" id="KW-1185">Reference proteome</keyword>
<dbReference type="RefSeq" id="XP_013896727.1">
    <property type="nucleotide sequence ID" value="XM_014041273.1"/>
</dbReference>
<evidence type="ECO:0000256" key="3">
    <source>
        <dbReference type="ARBA" id="ARBA00022729"/>
    </source>
</evidence>
<evidence type="ECO:0000259" key="4">
    <source>
        <dbReference type="SMART" id="SM00642"/>
    </source>
</evidence>
<dbReference type="EMBL" id="KK102462">
    <property type="protein sequence ID" value="KIY97707.1"/>
    <property type="molecule type" value="Genomic_DNA"/>
</dbReference>
<organism evidence="5 6">
    <name type="scientific">Monoraphidium neglectum</name>
    <dbReference type="NCBI Taxonomy" id="145388"/>
    <lineage>
        <taxon>Eukaryota</taxon>
        <taxon>Viridiplantae</taxon>
        <taxon>Chlorophyta</taxon>
        <taxon>core chlorophytes</taxon>
        <taxon>Chlorophyceae</taxon>
        <taxon>CS clade</taxon>
        <taxon>Sphaeropleales</taxon>
        <taxon>Selenastraceae</taxon>
        <taxon>Monoraphidium</taxon>
    </lineage>
</organism>
<evidence type="ECO:0000313" key="5">
    <source>
        <dbReference type="EMBL" id="KIY97707.1"/>
    </source>
</evidence>
<protein>
    <recommendedName>
        <fullName evidence="4">Glycosyl hydrolase family 13 catalytic domain-containing protein</fullName>
    </recommendedName>
</protein>
<comment type="cofactor">
    <cofactor evidence="1">
        <name>Ca(2+)</name>
        <dbReference type="ChEBI" id="CHEBI:29108"/>
    </cofactor>
</comment>
<feature type="domain" description="Glycosyl hydrolase family 13 catalytic" evidence="4">
    <location>
        <begin position="57"/>
        <end position="273"/>
    </location>
</feature>
<dbReference type="STRING" id="145388.A0A0D2JDU2"/>
<dbReference type="Gene3D" id="3.20.20.80">
    <property type="entry name" value="Glycosidases"/>
    <property type="match status" value="1"/>
</dbReference>
<dbReference type="GO" id="GO:0005975">
    <property type="term" value="P:carbohydrate metabolic process"/>
    <property type="evidence" value="ECO:0007669"/>
    <property type="project" value="InterPro"/>
</dbReference>
<gene>
    <name evidence="5" type="ORF">MNEG_10256</name>
</gene>
<dbReference type="OrthoDB" id="406309at2759"/>
<dbReference type="SUPFAM" id="SSF51445">
    <property type="entry name" value="(Trans)glycosidases"/>
    <property type="match status" value="1"/>
</dbReference>
<name>A0A0D2JDU2_9CHLO</name>
<evidence type="ECO:0000313" key="6">
    <source>
        <dbReference type="Proteomes" id="UP000054498"/>
    </source>
</evidence>
<sequence length="274" mass="29696">MSNGRRSSSSFEQTAACVRPIRRAAATVAVVVLAFLHGGRPVSAAGAEEWRGRVLYQLLVDRPVVRQCPRRRLGVAPYHGYWAQDLYAIEPHIGTPDDLRALVEKGHNAGLLVMLDVVANHVGACDTSTIHPFDSPYHYHDCSGCDGSCSIPRAAFDAADEGPLEHCRLAGLPDLNQSHPFVRHELLRWVGFMVTTFSLDGLRVDTAPEVARPFWREFSGAAGVFTLGEVAFTGLERLGFVASYAGPGALGSVLSYPMYGALRGVFGEGQDMDL</sequence>
<dbReference type="Pfam" id="PF00128">
    <property type="entry name" value="Alpha-amylase"/>
    <property type="match status" value="1"/>
</dbReference>
<dbReference type="PANTHER" id="PTHR10357">
    <property type="entry name" value="ALPHA-AMYLASE FAMILY MEMBER"/>
    <property type="match status" value="1"/>
</dbReference>
<dbReference type="PANTHER" id="PTHR10357:SF215">
    <property type="entry name" value="ALPHA-AMYLASE 1"/>
    <property type="match status" value="1"/>
</dbReference>
<dbReference type="AlphaFoldDB" id="A0A0D2JDU2"/>
<reference evidence="5 6" key="1">
    <citation type="journal article" date="2013" name="BMC Genomics">
        <title>Reconstruction of the lipid metabolism for the microalga Monoraphidium neglectum from its genome sequence reveals characteristics suitable for biofuel production.</title>
        <authorList>
            <person name="Bogen C."/>
            <person name="Al-Dilaimi A."/>
            <person name="Albersmeier A."/>
            <person name="Wichmann J."/>
            <person name="Grundmann M."/>
            <person name="Rupp O."/>
            <person name="Lauersen K.J."/>
            <person name="Blifernez-Klassen O."/>
            <person name="Kalinowski J."/>
            <person name="Goesmann A."/>
            <person name="Mussgnug J.H."/>
            <person name="Kruse O."/>
        </authorList>
    </citation>
    <scope>NUCLEOTIDE SEQUENCE [LARGE SCALE GENOMIC DNA]</scope>
    <source>
        <strain evidence="5 6">SAG 48.87</strain>
    </source>
</reference>
<dbReference type="InterPro" id="IPR006047">
    <property type="entry name" value="GH13_cat_dom"/>
</dbReference>
<evidence type="ECO:0000256" key="1">
    <source>
        <dbReference type="ARBA" id="ARBA00001913"/>
    </source>
</evidence>
<dbReference type="GO" id="GO:0046872">
    <property type="term" value="F:metal ion binding"/>
    <property type="evidence" value="ECO:0007669"/>
    <property type="project" value="UniProtKB-KW"/>
</dbReference>
<proteinExistence type="predicted"/>
<accession>A0A0D2JDU2</accession>
<dbReference type="SMART" id="SM00642">
    <property type="entry name" value="Aamy"/>
    <property type="match status" value="1"/>
</dbReference>
<dbReference type="InterPro" id="IPR017853">
    <property type="entry name" value="GH"/>
</dbReference>
<dbReference type="Proteomes" id="UP000054498">
    <property type="component" value="Unassembled WGS sequence"/>
</dbReference>
<dbReference type="KEGG" id="mng:MNEG_10256"/>